<dbReference type="InterPro" id="IPR058163">
    <property type="entry name" value="LysR-type_TF_proteobact-type"/>
</dbReference>
<feature type="domain" description="HTH lysR-type" evidence="5">
    <location>
        <begin position="21"/>
        <end position="78"/>
    </location>
</feature>
<dbReference type="Pfam" id="PF03466">
    <property type="entry name" value="LysR_substrate"/>
    <property type="match status" value="1"/>
</dbReference>
<comment type="similarity">
    <text evidence="1">Belongs to the LysR transcriptional regulatory family.</text>
</comment>
<name>A0A2N8KXP6_9BURK</name>
<dbReference type="PANTHER" id="PTHR30537:SF3">
    <property type="entry name" value="TRANSCRIPTIONAL REGULATORY PROTEIN"/>
    <property type="match status" value="1"/>
</dbReference>
<dbReference type="Pfam" id="PF00126">
    <property type="entry name" value="HTH_1"/>
    <property type="match status" value="1"/>
</dbReference>
<accession>A0A2N8KXP6</accession>
<protein>
    <submittedName>
        <fullName evidence="6">LysR family transcriptional regulator</fullName>
    </submittedName>
</protein>
<evidence type="ECO:0000256" key="2">
    <source>
        <dbReference type="ARBA" id="ARBA00023015"/>
    </source>
</evidence>
<sequence>MQKRMDSSEPAPAARLDAQQFDWALLRGFLAIYRAGSVAAAARSQQLQQPTLSRQLIELEAQLGTRLFERSRRGLHPTAAAEQILEHALQMEEAASRLSLRLSARREQLSGTVRLHTTQLLAGLLVPEVLPGLLAARPGLQIELICGDAPPDLLAREADIGLWVAEPPRPLDLVCRRLGEFQIQACASPAYLARHGEPKDLAELLAQQHRLVGPDKLPEMRRWFEQVAPELNRAHFVLRTDDKAALLQALKAGLGIGFAASYLVGPGTGLQRILPALPLPQLPLWLVTHREIVSNPLIRSCFDGLAEDLVRRL</sequence>
<proteinExistence type="inferred from homology"/>
<keyword evidence="4" id="KW-0804">Transcription</keyword>
<organism evidence="6 7">
    <name type="scientific">Kinneretia aquatilis</name>
    <dbReference type="NCBI Taxonomy" id="2070761"/>
    <lineage>
        <taxon>Bacteria</taxon>
        <taxon>Pseudomonadati</taxon>
        <taxon>Pseudomonadota</taxon>
        <taxon>Betaproteobacteria</taxon>
        <taxon>Burkholderiales</taxon>
        <taxon>Sphaerotilaceae</taxon>
        <taxon>Roseateles</taxon>
    </lineage>
</organism>
<dbReference type="PROSITE" id="PS50931">
    <property type="entry name" value="HTH_LYSR"/>
    <property type="match status" value="1"/>
</dbReference>
<evidence type="ECO:0000256" key="3">
    <source>
        <dbReference type="ARBA" id="ARBA00023125"/>
    </source>
</evidence>
<dbReference type="InterPro" id="IPR036390">
    <property type="entry name" value="WH_DNA-bd_sf"/>
</dbReference>
<evidence type="ECO:0000256" key="1">
    <source>
        <dbReference type="ARBA" id="ARBA00009437"/>
    </source>
</evidence>
<dbReference type="SUPFAM" id="SSF53850">
    <property type="entry name" value="Periplasmic binding protein-like II"/>
    <property type="match status" value="1"/>
</dbReference>
<evidence type="ECO:0000256" key="4">
    <source>
        <dbReference type="ARBA" id="ARBA00023163"/>
    </source>
</evidence>
<dbReference type="Proteomes" id="UP000235916">
    <property type="component" value="Unassembled WGS sequence"/>
</dbReference>
<gene>
    <name evidence="6" type="ORF">C1O66_12120</name>
</gene>
<dbReference type="InterPro" id="IPR005119">
    <property type="entry name" value="LysR_subst-bd"/>
</dbReference>
<evidence type="ECO:0000313" key="7">
    <source>
        <dbReference type="Proteomes" id="UP000235916"/>
    </source>
</evidence>
<dbReference type="Gene3D" id="3.40.190.290">
    <property type="match status" value="1"/>
</dbReference>
<dbReference type="AlphaFoldDB" id="A0A2N8KXP6"/>
<dbReference type="OrthoDB" id="9072091at2"/>
<dbReference type="GO" id="GO:0043565">
    <property type="term" value="F:sequence-specific DNA binding"/>
    <property type="evidence" value="ECO:0007669"/>
    <property type="project" value="TreeGrafter"/>
</dbReference>
<keyword evidence="7" id="KW-1185">Reference proteome</keyword>
<evidence type="ECO:0000313" key="6">
    <source>
        <dbReference type="EMBL" id="PND38191.1"/>
    </source>
</evidence>
<keyword evidence="2" id="KW-0805">Transcription regulation</keyword>
<dbReference type="PRINTS" id="PR00039">
    <property type="entry name" value="HTHLYSR"/>
</dbReference>
<reference evidence="6 7" key="1">
    <citation type="submission" date="2018-01" db="EMBL/GenBank/DDBJ databases">
        <title>Draft genome sequence of Paucibacter aquatile CR182 isolated from freshwater of the Nakdong River.</title>
        <authorList>
            <person name="Choi A."/>
            <person name="Chung E.J."/>
        </authorList>
    </citation>
    <scope>NUCLEOTIDE SEQUENCE [LARGE SCALE GENOMIC DNA]</scope>
    <source>
        <strain evidence="6 7">CR182</strain>
    </source>
</reference>
<comment type="caution">
    <text evidence="6">The sequence shown here is derived from an EMBL/GenBank/DDBJ whole genome shotgun (WGS) entry which is preliminary data.</text>
</comment>
<keyword evidence="3" id="KW-0238">DNA-binding</keyword>
<dbReference type="GO" id="GO:0003700">
    <property type="term" value="F:DNA-binding transcription factor activity"/>
    <property type="evidence" value="ECO:0007669"/>
    <property type="project" value="InterPro"/>
</dbReference>
<dbReference type="GO" id="GO:0006351">
    <property type="term" value="P:DNA-templated transcription"/>
    <property type="evidence" value="ECO:0007669"/>
    <property type="project" value="TreeGrafter"/>
</dbReference>
<dbReference type="SUPFAM" id="SSF46785">
    <property type="entry name" value="Winged helix' DNA-binding domain"/>
    <property type="match status" value="1"/>
</dbReference>
<evidence type="ECO:0000259" key="5">
    <source>
        <dbReference type="PROSITE" id="PS50931"/>
    </source>
</evidence>
<dbReference type="PANTHER" id="PTHR30537">
    <property type="entry name" value="HTH-TYPE TRANSCRIPTIONAL REGULATOR"/>
    <property type="match status" value="1"/>
</dbReference>
<dbReference type="EMBL" id="POSP01000003">
    <property type="protein sequence ID" value="PND38191.1"/>
    <property type="molecule type" value="Genomic_DNA"/>
</dbReference>
<dbReference type="InterPro" id="IPR000847">
    <property type="entry name" value="LysR_HTH_N"/>
</dbReference>
<dbReference type="Gene3D" id="1.10.10.10">
    <property type="entry name" value="Winged helix-like DNA-binding domain superfamily/Winged helix DNA-binding domain"/>
    <property type="match status" value="1"/>
</dbReference>
<dbReference type="InterPro" id="IPR036388">
    <property type="entry name" value="WH-like_DNA-bd_sf"/>
</dbReference>